<dbReference type="InterPro" id="IPR051610">
    <property type="entry name" value="GPI/OXD"/>
</dbReference>
<dbReference type="PANTHER" id="PTHR35848:SF9">
    <property type="entry name" value="SLL1358 PROTEIN"/>
    <property type="match status" value="1"/>
</dbReference>
<dbReference type="Gene3D" id="2.60.120.10">
    <property type="entry name" value="Jelly Rolls"/>
    <property type="match status" value="1"/>
</dbReference>
<dbReference type="Pfam" id="PF07883">
    <property type="entry name" value="Cupin_2"/>
    <property type="match status" value="1"/>
</dbReference>
<evidence type="ECO:0000313" key="4">
    <source>
        <dbReference type="EMBL" id="QAV16532.1"/>
    </source>
</evidence>
<reference evidence="3 6" key="2">
    <citation type="submission" date="2022-05" db="EMBL/GenBank/DDBJ databases">
        <title>Genome Sequencing of Bee-Associated Microbes.</title>
        <authorList>
            <person name="Dunlap C."/>
        </authorList>
    </citation>
    <scope>NUCLEOTIDE SEQUENCE [LARGE SCALE GENOMIC DNA]</scope>
    <source>
        <strain evidence="3 6">NRRL B-23120</strain>
    </source>
</reference>
<dbReference type="PANTHER" id="PTHR35848">
    <property type="entry name" value="OXALATE-BINDING PROTEIN"/>
    <property type="match status" value="1"/>
</dbReference>
<dbReference type="InterPro" id="IPR011051">
    <property type="entry name" value="RmlC_Cupin_sf"/>
</dbReference>
<dbReference type="Proteomes" id="UP001527202">
    <property type="component" value="Unassembled WGS sequence"/>
</dbReference>
<evidence type="ECO:0000259" key="2">
    <source>
        <dbReference type="Pfam" id="PF07883"/>
    </source>
</evidence>
<reference evidence="4 5" key="1">
    <citation type="submission" date="2018-01" db="EMBL/GenBank/DDBJ databases">
        <title>The whole genome sequencing and assembly of Paenibacillus chitinolyticus KCCM 41400 strain.</title>
        <authorList>
            <person name="Kim J.-Y."/>
            <person name="Park M.-K."/>
            <person name="Lee Y.-J."/>
            <person name="Yi H."/>
            <person name="Bahn Y.-S."/>
            <person name="Kim J.F."/>
            <person name="Lee D.-W."/>
        </authorList>
    </citation>
    <scope>NUCLEOTIDE SEQUENCE [LARGE SCALE GENOMIC DNA]</scope>
    <source>
        <strain evidence="4 5">KCCM 41400</strain>
    </source>
</reference>
<name>A0A410WQD3_9BACL</name>
<dbReference type="GO" id="GO:0046872">
    <property type="term" value="F:metal ion binding"/>
    <property type="evidence" value="ECO:0007669"/>
    <property type="project" value="UniProtKB-KW"/>
</dbReference>
<evidence type="ECO:0000313" key="5">
    <source>
        <dbReference type="Proteomes" id="UP000288943"/>
    </source>
</evidence>
<dbReference type="EMBL" id="CP026520">
    <property type="protein sequence ID" value="QAV16532.1"/>
    <property type="molecule type" value="Genomic_DNA"/>
</dbReference>
<dbReference type="InterPro" id="IPR014710">
    <property type="entry name" value="RmlC-like_jellyroll"/>
</dbReference>
<dbReference type="InterPro" id="IPR013096">
    <property type="entry name" value="Cupin_2"/>
</dbReference>
<dbReference type="AlphaFoldDB" id="A0A410WQD3"/>
<proteinExistence type="predicted"/>
<dbReference type="SUPFAM" id="SSF51182">
    <property type="entry name" value="RmlC-like cupins"/>
    <property type="match status" value="1"/>
</dbReference>
<protein>
    <submittedName>
        <fullName evidence="4">Cupin domain-containing protein</fullName>
    </submittedName>
</protein>
<dbReference type="Proteomes" id="UP000288943">
    <property type="component" value="Chromosome"/>
</dbReference>
<dbReference type="RefSeq" id="WP_042235643.1">
    <property type="nucleotide sequence ID" value="NZ_CP026520.1"/>
</dbReference>
<keyword evidence="6" id="KW-1185">Reference proteome</keyword>
<dbReference type="OrthoDB" id="9806121at2"/>
<evidence type="ECO:0000313" key="3">
    <source>
        <dbReference type="EMBL" id="MCY9599533.1"/>
    </source>
</evidence>
<evidence type="ECO:0000256" key="1">
    <source>
        <dbReference type="ARBA" id="ARBA00022723"/>
    </source>
</evidence>
<accession>A0A410WQD3</accession>
<feature type="domain" description="Cupin type-2" evidence="2">
    <location>
        <begin position="31"/>
        <end position="99"/>
    </location>
</feature>
<dbReference type="EMBL" id="JAMDMJ010000045">
    <property type="protein sequence ID" value="MCY9599533.1"/>
    <property type="molecule type" value="Genomic_DNA"/>
</dbReference>
<gene>
    <name evidence="3" type="ORF">M5X16_27690</name>
    <name evidence="4" type="ORF">PC41400_01995</name>
</gene>
<keyword evidence="1" id="KW-0479">Metal-binding</keyword>
<dbReference type="GeneID" id="95373584"/>
<evidence type="ECO:0000313" key="6">
    <source>
        <dbReference type="Proteomes" id="UP001527202"/>
    </source>
</evidence>
<sequence length="117" mass="13326">MKISKQNAEHYVWGDGCDGWYLHKGDETIIHERMPPGTSEERHLHERAAQFFFILTGQVVMETDGEWLELGPQEGLRIAPGTPHCIHNRSHDAAEFLVISKPGTKGDRIPREELKPD</sequence>
<dbReference type="KEGG" id="pchi:PC41400_01995"/>
<organism evidence="4 5">
    <name type="scientific">Paenibacillus chitinolyticus</name>
    <dbReference type="NCBI Taxonomy" id="79263"/>
    <lineage>
        <taxon>Bacteria</taxon>
        <taxon>Bacillati</taxon>
        <taxon>Bacillota</taxon>
        <taxon>Bacilli</taxon>
        <taxon>Bacillales</taxon>
        <taxon>Paenibacillaceae</taxon>
        <taxon>Paenibacillus</taxon>
    </lineage>
</organism>